<dbReference type="CDD" id="cd02644">
    <property type="entry name" value="R3H_jag"/>
    <property type="match status" value="1"/>
</dbReference>
<dbReference type="Pfam" id="PF01424">
    <property type="entry name" value="R3H"/>
    <property type="match status" value="1"/>
</dbReference>
<reference evidence="3 4" key="1">
    <citation type="journal article" date="2016" name="Nat. Commun.">
        <title>Thousands of microbial genomes shed light on interconnected biogeochemical processes in an aquifer system.</title>
        <authorList>
            <person name="Anantharaman K."/>
            <person name="Brown C.T."/>
            <person name="Hug L.A."/>
            <person name="Sharon I."/>
            <person name="Castelle C.J."/>
            <person name="Probst A.J."/>
            <person name="Thomas B.C."/>
            <person name="Singh A."/>
            <person name="Wilkins M.J."/>
            <person name="Karaoz U."/>
            <person name="Brodie E.L."/>
            <person name="Williams K.H."/>
            <person name="Hubbard S.S."/>
            <person name="Banfield J.F."/>
        </authorList>
    </citation>
    <scope>NUCLEOTIDE SEQUENCE [LARGE SCALE GENOMIC DNA]</scope>
</reference>
<dbReference type="InterPro" id="IPR036867">
    <property type="entry name" value="R3H_dom_sf"/>
</dbReference>
<dbReference type="PROSITE" id="PS51061">
    <property type="entry name" value="R3H"/>
    <property type="match status" value="1"/>
</dbReference>
<dbReference type="InterPro" id="IPR001374">
    <property type="entry name" value="R3H_dom"/>
</dbReference>
<dbReference type="Gene3D" id="3.30.300.20">
    <property type="match status" value="1"/>
</dbReference>
<organism evidence="3 4">
    <name type="scientific">Candidatus Amesbacteria bacterium RIFCSPLOWO2_01_FULL_48_25</name>
    <dbReference type="NCBI Taxonomy" id="1797259"/>
    <lineage>
        <taxon>Bacteria</taxon>
        <taxon>Candidatus Amesiibacteriota</taxon>
    </lineage>
</organism>
<gene>
    <name evidence="3" type="ORF">A2989_01090</name>
</gene>
<feature type="domain" description="R3H" evidence="2">
    <location>
        <begin position="86"/>
        <end position="152"/>
    </location>
</feature>
<dbReference type="PANTHER" id="PTHR35800">
    <property type="entry name" value="PROTEIN JAG"/>
    <property type="match status" value="1"/>
</dbReference>
<accession>A0A1F4ZB59</accession>
<sequence length="152" mass="16824">MDDVELVSQIAQDLLTQVGYGGVEMSVQYDSTNNLYHISLSAKDPALLIGYHGDMLSALQLILGLHLHTKTDKWLNLSLNVNDYRERRETTLHSLADSVVDQVVSTGRPHMLPPLPANERRIIHLHLAEHPQVTTSSQGVGRSRSVVISPKA</sequence>
<evidence type="ECO:0000313" key="4">
    <source>
        <dbReference type="Proteomes" id="UP000177080"/>
    </source>
</evidence>
<dbReference type="PANTHER" id="PTHR35800:SF1">
    <property type="entry name" value="RNA-BINDING PROTEIN KHPB"/>
    <property type="match status" value="1"/>
</dbReference>
<dbReference type="STRING" id="1797259.A2989_01090"/>
<dbReference type="Gene3D" id="3.30.1370.50">
    <property type="entry name" value="R3H-like domain"/>
    <property type="match status" value="1"/>
</dbReference>
<feature type="compositionally biased region" description="Low complexity" evidence="1">
    <location>
        <begin position="136"/>
        <end position="152"/>
    </location>
</feature>
<dbReference type="InterPro" id="IPR038008">
    <property type="entry name" value="Jag_KH"/>
</dbReference>
<feature type="region of interest" description="Disordered" evidence="1">
    <location>
        <begin position="133"/>
        <end position="152"/>
    </location>
</feature>
<evidence type="ECO:0000313" key="3">
    <source>
        <dbReference type="EMBL" id="OGD03411.1"/>
    </source>
</evidence>
<dbReference type="Pfam" id="PF13083">
    <property type="entry name" value="KH_KhpA-B"/>
    <property type="match status" value="1"/>
</dbReference>
<dbReference type="CDD" id="cd02414">
    <property type="entry name" value="KH-II_Jag"/>
    <property type="match status" value="1"/>
</dbReference>
<comment type="caution">
    <text evidence="3">The sequence shown here is derived from an EMBL/GenBank/DDBJ whole genome shotgun (WGS) entry which is preliminary data.</text>
</comment>
<name>A0A1F4ZB59_9BACT</name>
<protein>
    <recommendedName>
        <fullName evidence="2">R3H domain-containing protein</fullName>
    </recommendedName>
</protein>
<dbReference type="InterPro" id="IPR015946">
    <property type="entry name" value="KH_dom-like_a/b"/>
</dbReference>
<proteinExistence type="predicted"/>
<dbReference type="InterPro" id="IPR034079">
    <property type="entry name" value="R3H_KhpB"/>
</dbReference>
<evidence type="ECO:0000259" key="2">
    <source>
        <dbReference type="PROSITE" id="PS51061"/>
    </source>
</evidence>
<dbReference type="GO" id="GO:0003723">
    <property type="term" value="F:RNA binding"/>
    <property type="evidence" value="ECO:0007669"/>
    <property type="project" value="InterPro"/>
</dbReference>
<dbReference type="AlphaFoldDB" id="A0A1F4ZB59"/>
<dbReference type="SMART" id="SM00393">
    <property type="entry name" value="R3H"/>
    <property type="match status" value="1"/>
</dbReference>
<dbReference type="Proteomes" id="UP000177080">
    <property type="component" value="Unassembled WGS sequence"/>
</dbReference>
<dbReference type="SUPFAM" id="SSF82708">
    <property type="entry name" value="R3H domain"/>
    <property type="match status" value="1"/>
</dbReference>
<evidence type="ECO:0000256" key="1">
    <source>
        <dbReference type="SAM" id="MobiDB-lite"/>
    </source>
</evidence>
<dbReference type="EMBL" id="MEXN01000007">
    <property type="protein sequence ID" value="OGD03411.1"/>
    <property type="molecule type" value="Genomic_DNA"/>
</dbReference>
<dbReference type="InterPro" id="IPR039247">
    <property type="entry name" value="KhpB"/>
</dbReference>